<sequence>MADEKKLSRSRALAAKVLYAALSILRDSGKEMPMRDIMSLVEQEVK</sequence>
<dbReference type="AlphaFoldDB" id="X1VNL7"/>
<proteinExistence type="predicted"/>
<organism evidence="1">
    <name type="scientific">marine sediment metagenome</name>
    <dbReference type="NCBI Taxonomy" id="412755"/>
    <lineage>
        <taxon>unclassified sequences</taxon>
        <taxon>metagenomes</taxon>
        <taxon>ecological metagenomes</taxon>
    </lineage>
</organism>
<dbReference type="EMBL" id="BARW01028207">
    <property type="protein sequence ID" value="GAJ10400.1"/>
    <property type="molecule type" value="Genomic_DNA"/>
</dbReference>
<evidence type="ECO:0000313" key="1">
    <source>
        <dbReference type="EMBL" id="GAJ10400.1"/>
    </source>
</evidence>
<name>X1VNL7_9ZZZZ</name>
<feature type="non-terminal residue" evidence="1">
    <location>
        <position position="46"/>
    </location>
</feature>
<reference evidence="1" key="1">
    <citation type="journal article" date="2014" name="Front. Microbiol.">
        <title>High frequency of phylogenetically diverse reductive dehalogenase-homologous genes in deep subseafloor sedimentary metagenomes.</title>
        <authorList>
            <person name="Kawai M."/>
            <person name="Futagami T."/>
            <person name="Toyoda A."/>
            <person name="Takaki Y."/>
            <person name="Nishi S."/>
            <person name="Hori S."/>
            <person name="Arai W."/>
            <person name="Tsubouchi T."/>
            <person name="Morono Y."/>
            <person name="Uchiyama I."/>
            <person name="Ito T."/>
            <person name="Fujiyama A."/>
            <person name="Inagaki F."/>
            <person name="Takami H."/>
        </authorList>
    </citation>
    <scope>NUCLEOTIDE SEQUENCE</scope>
    <source>
        <strain evidence="1">Expedition CK06-06</strain>
    </source>
</reference>
<accession>X1VNL7</accession>
<gene>
    <name evidence="1" type="ORF">S12H4_45594</name>
</gene>
<comment type="caution">
    <text evidence="1">The sequence shown here is derived from an EMBL/GenBank/DDBJ whole genome shotgun (WGS) entry which is preliminary data.</text>
</comment>
<protein>
    <submittedName>
        <fullName evidence="1">Uncharacterized protein</fullName>
    </submittedName>
</protein>